<sequence length="202" mass="23430">MARFGGRARLSVWQSSTRDGEPMVWEELTSTHISPPDLSRHNPFGLPVVSFTVHHFSFFKLVWDILSASLYEAKVGMSYFHPYISFSMMCQAFMDQGAGNRFGLEVICYRSDRRLPETANYRWVHTALAELLESRDDSKVFSTQDKEMAKEEPDFRGRDFEKQYACKFKVDTNVDRGTFGKVIVERIVKSNKDPLFEFNLNK</sequence>
<dbReference type="EMBL" id="CAJPIN010108217">
    <property type="protein sequence ID" value="CAG2068942.1"/>
    <property type="molecule type" value="Genomic_DNA"/>
</dbReference>
<proteinExistence type="predicted"/>
<gene>
    <name evidence="1" type="ORF">TPAB3V08_LOCUS15885</name>
</gene>
<protein>
    <submittedName>
        <fullName evidence="1">Uncharacterized protein</fullName>
    </submittedName>
</protein>
<dbReference type="Proteomes" id="UP001153148">
    <property type="component" value="Unassembled WGS sequence"/>
</dbReference>
<name>A0ABN7PRZ6_TIMPD</name>
<comment type="caution">
    <text evidence="1">The sequence shown here is derived from an EMBL/GenBank/DDBJ whole genome shotgun (WGS) entry which is preliminary data.</text>
</comment>
<feature type="non-terminal residue" evidence="1">
    <location>
        <position position="202"/>
    </location>
</feature>
<organism evidence="1 2">
    <name type="scientific">Timema podura</name>
    <name type="common">Walking stick</name>
    <dbReference type="NCBI Taxonomy" id="61482"/>
    <lineage>
        <taxon>Eukaryota</taxon>
        <taxon>Metazoa</taxon>
        <taxon>Ecdysozoa</taxon>
        <taxon>Arthropoda</taxon>
        <taxon>Hexapoda</taxon>
        <taxon>Insecta</taxon>
        <taxon>Pterygota</taxon>
        <taxon>Neoptera</taxon>
        <taxon>Polyneoptera</taxon>
        <taxon>Phasmatodea</taxon>
        <taxon>Timematodea</taxon>
        <taxon>Timematoidea</taxon>
        <taxon>Timematidae</taxon>
        <taxon>Timema</taxon>
    </lineage>
</organism>
<accession>A0ABN7PRZ6</accession>
<evidence type="ECO:0000313" key="1">
    <source>
        <dbReference type="EMBL" id="CAG2068942.1"/>
    </source>
</evidence>
<evidence type="ECO:0000313" key="2">
    <source>
        <dbReference type="Proteomes" id="UP001153148"/>
    </source>
</evidence>
<reference evidence="1" key="1">
    <citation type="submission" date="2021-03" db="EMBL/GenBank/DDBJ databases">
        <authorList>
            <person name="Tran Van P."/>
        </authorList>
    </citation>
    <scope>NUCLEOTIDE SEQUENCE</scope>
</reference>
<keyword evidence="2" id="KW-1185">Reference proteome</keyword>